<reference evidence="1 2" key="1">
    <citation type="submission" date="2016-07" db="EMBL/GenBank/DDBJ databases">
        <title>Bacillus oceanisediminis whole genome.</title>
        <authorList>
            <person name="Pal Y."/>
            <person name="Verma A."/>
            <person name="Mual P."/>
            <person name="Srinivasan K."/>
        </authorList>
    </citation>
    <scope>NUCLEOTIDE SEQUENCE [LARGE SCALE GENOMIC DNA]</scope>
    <source>
        <strain evidence="1 2">Bhandara28</strain>
    </source>
</reference>
<evidence type="ECO:0000313" key="2">
    <source>
        <dbReference type="Proteomes" id="UP000180194"/>
    </source>
</evidence>
<comment type="caution">
    <text evidence="1">The sequence shown here is derived from an EMBL/GenBank/DDBJ whole genome shotgun (WGS) entry which is preliminary data.</text>
</comment>
<sequence length="61" mass="7069">MRNLARDCTEEIRVCVKRGEESAKKTVNCAETKELRLARPGIAPKRFRYASKEEKRDQKSS</sequence>
<name>A0ABX3CR42_9BACI</name>
<organism evidence="1 2">
    <name type="scientific">Cytobacillus oceanisediminis</name>
    <dbReference type="NCBI Taxonomy" id="665099"/>
    <lineage>
        <taxon>Bacteria</taxon>
        <taxon>Bacillati</taxon>
        <taxon>Bacillota</taxon>
        <taxon>Bacilli</taxon>
        <taxon>Bacillales</taxon>
        <taxon>Bacillaceae</taxon>
        <taxon>Cytobacillus</taxon>
    </lineage>
</organism>
<dbReference type="Proteomes" id="UP000180194">
    <property type="component" value="Unassembled WGS sequence"/>
</dbReference>
<keyword evidence="2" id="KW-1185">Reference proteome</keyword>
<dbReference type="EMBL" id="MBRJ01000025">
    <property type="protein sequence ID" value="OHX47627.1"/>
    <property type="molecule type" value="Genomic_DNA"/>
</dbReference>
<proteinExistence type="predicted"/>
<gene>
    <name evidence="1" type="ORF">BBV17_19490</name>
</gene>
<protein>
    <submittedName>
        <fullName evidence="1">Uncharacterized protein</fullName>
    </submittedName>
</protein>
<evidence type="ECO:0000313" key="1">
    <source>
        <dbReference type="EMBL" id="OHX47627.1"/>
    </source>
</evidence>
<accession>A0ABX3CR42</accession>